<keyword evidence="2" id="KW-0732">Signal</keyword>
<comment type="caution">
    <text evidence="3">The sequence shown here is derived from an EMBL/GenBank/DDBJ whole genome shotgun (WGS) entry which is preliminary data.</text>
</comment>
<evidence type="ECO:0000256" key="2">
    <source>
        <dbReference type="SAM" id="SignalP"/>
    </source>
</evidence>
<feature type="compositionally biased region" description="Basic and acidic residues" evidence="1">
    <location>
        <begin position="73"/>
        <end position="83"/>
    </location>
</feature>
<protein>
    <submittedName>
        <fullName evidence="3">Uncharacterized protein</fullName>
    </submittedName>
</protein>
<keyword evidence="4" id="KW-1185">Reference proteome</keyword>
<feature type="region of interest" description="Disordered" evidence="1">
    <location>
        <begin position="57"/>
        <end position="83"/>
    </location>
</feature>
<dbReference type="AlphaFoldDB" id="A0A9P6CSL1"/>
<sequence length="83" mass="9162">PCVRFLPHTRFTSLILAFAFKTGALLREGCRGRPCIHISALIAPPLLHVASPLARSLSPRPNSWPPQSAMKGGWRENMGERCI</sequence>
<feature type="signal peptide" evidence="2">
    <location>
        <begin position="1"/>
        <end position="24"/>
    </location>
</feature>
<gene>
    <name evidence="3" type="ORF">BDN70DRAFT_599484</name>
</gene>
<reference evidence="3" key="1">
    <citation type="submission" date="2020-11" db="EMBL/GenBank/DDBJ databases">
        <authorList>
            <consortium name="DOE Joint Genome Institute"/>
            <person name="Ahrendt S."/>
            <person name="Riley R."/>
            <person name="Andreopoulos W."/>
            <person name="Labutti K."/>
            <person name="Pangilinan J."/>
            <person name="Ruiz-Duenas F.J."/>
            <person name="Barrasa J.M."/>
            <person name="Sanchez-Garcia M."/>
            <person name="Camarero S."/>
            <person name="Miyauchi S."/>
            <person name="Serrano A."/>
            <person name="Linde D."/>
            <person name="Babiker R."/>
            <person name="Drula E."/>
            <person name="Ayuso-Fernandez I."/>
            <person name="Pacheco R."/>
            <person name="Padilla G."/>
            <person name="Ferreira P."/>
            <person name="Barriuso J."/>
            <person name="Kellner H."/>
            <person name="Castanera R."/>
            <person name="Alfaro M."/>
            <person name="Ramirez L."/>
            <person name="Pisabarro A.G."/>
            <person name="Kuo A."/>
            <person name="Tritt A."/>
            <person name="Lipzen A."/>
            <person name="He G."/>
            <person name="Yan M."/>
            <person name="Ng V."/>
            <person name="Cullen D."/>
            <person name="Martin F."/>
            <person name="Rosso M.-N."/>
            <person name="Henrissat B."/>
            <person name="Hibbett D."/>
            <person name="Martinez A.T."/>
            <person name="Grigoriev I.V."/>
        </authorList>
    </citation>
    <scope>NUCLEOTIDE SEQUENCE</scope>
    <source>
        <strain evidence="3">CIRM-BRFM 674</strain>
    </source>
</reference>
<dbReference type="Proteomes" id="UP000807469">
    <property type="component" value="Unassembled WGS sequence"/>
</dbReference>
<feature type="non-terminal residue" evidence="3">
    <location>
        <position position="1"/>
    </location>
</feature>
<evidence type="ECO:0000313" key="4">
    <source>
        <dbReference type="Proteomes" id="UP000807469"/>
    </source>
</evidence>
<dbReference type="EMBL" id="MU155745">
    <property type="protein sequence ID" value="KAF9471159.1"/>
    <property type="molecule type" value="Genomic_DNA"/>
</dbReference>
<proteinExistence type="predicted"/>
<name>A0A9P6CSL1_9AGAR</name>
<accession>A0A9P6CSL1</accession>
<organism evidence="3 4">
    <name type="scientific">Pholiota conissans</name>
    <dbReference type="NCBI Taxonomy" id="109636"/>
    <lineage>
        <taxon>Eukaryota</taxon>
        <taxon>Fungi</taxon>
        <taxon>Dikarya</taxon>
        <taxon>Basidiomycota</taxon>
        <taxon>Agaricomycotina</taxon>
        <taxon>Agaricomycetes</taxon>
        <taxon>Agaricomycetidae</taxon>
        <taxon>Agaricales</taxon>
        <taxon>Agaricineae</taxon>
        <taxon>Strophariaceae</taxon>
        <taxon>Pholiota</taxon>
    </lineage>
</organism>
<evidence type="ECO:0000313" key="3">
    <source>
        <dbReference type="EMBL" id="KAF9471159.1"/>
    </source>
</evidence>
<evidence type="ECO:0000256" key="1">
    <source>
        <dbReference type="SAM" id="MobiDB-lite"/>
    </source>
</evidence>
<feature type="chain" id="PRO_5040124691" evidence="2">
    <location>
        <begin position="25"/>
        <end position="83"/>
    </location>
</feature>